<feature type="region of interest" description="Disordered" evidence="1">
    <location>
        <begin position="1"/>
        <end position="92"/>
    </location>
</feature>
<organism evidence="2">
    <name type="scientific">Setaria italica</name>
    <name type="common">Foxtail millet</name>
    <name type="synonym">Panicum italicum</name>
    <dbReference type="NCBI Taxonomy" id="4555"/>
    <lineage>
        <taxon>Eukaryota</taxon>
        <taxon>Viridiplantae</taxon>
        <taxon>Streptophyta</taxon>
        <taxon>Embryophyta</taxon>
        <taxon>Tracheophyta</taxon>
        <taxon>Spermatophyta</taxon>
        <taxon>Magnoliopsida</taxon>
        <taxon>Liliopsida</taxon>
        <taxon>Poales</taxon>
        <taxon>Poaceae</taxon>
        <taxon>PACMAD clade</taxon>
        <taxon>Panicoideae</taxon>
        <taxon>Panicodae</taxon>
        <taxon>Paniceae</taxon>
        <taxon>Cenchrinae</taxon>
        <taxon>Setaria</taxon>
    </lineage>
</organism>
<dbReference type="EMBL" id="CM003532">
    <property type="protein sequence ID" value="RCV24424.1"/>
    <property type="molecule type" value="Genomic_DNA"/>
</dbReference>
<reference evidence="2" key="2">
    <citation type="submission" date="2015-07" db="EMBL/GenBank/DDBJ databases">
        <authorList>
            <person name="Noorani M."/>
        </authorList>
    </citation>
    <scope>NUCLEOTIDE SEQUENCE</scope>
    <source>
        <strain evidence="2">Yugu1</strain>
    </source>
</reference>
<name>A0A368R2W0_SETIT</name>
<reference evidence="2" key="1">
    <citation type="journal article" date="2012" name="Nat. Biotechnol.">
        <title>Reference genome sequence of the model plant Setaria.</title>
        <authorList>
            <person name="Bennetzen J.L."/>
            <person name="Schmutz J."/>
            <person name="Wang H."/>
            <person name="Percifield R."/>
            <person name="Hawkins J."/>
            <person name="Pontaroli A.C."/>
            <person name="Estep M."/>
            <person name="Feng L."/>
            <person name="Vaughn J.N."/>
            <person name="Grimwood J."/>
            <person name="Jenkins J."/>
            <person name="Barry K."/>
            <person name="Lindquist E."/>
            <person name="Hellsten U."/>
            <person name="Deshpande S."/>
            <person name="Wang X."/>
            <person name="Wu X."/>
            <person name="Mitros T."/>
            <person name="Triplett J."/>
            <person name="Yang X."/>
            <person name="Ye C.Y."/>
            <person name="Mauro-Herrera M."/>
            <person name="Wang L."/>
            <person name="Li P."/>
            <person name="Sharma M."/>
            <person name="Sharma R."/>
            <person name="Ronald P.C."/>
            <person name="Panaud O."/>
            <person name="Kellogg E.A."/>
            <person name="Brutnell T.P."/>
            <person name="Doust A.N."/>
            <person name="Tuskan G.A."/>
            <person name="Rokhsar D."/>
            <person name="Devos K.M."/>
        </authorList>
    </citation>
    <scope>NUCLEOTIDE SEQUENCE [LARGE SCALE GENOMIC DNA]</scope>
    <source>
        <strain evidence="2">Yugu1</strain>
    </source>
</reference>
<protein>
    <submittedName>
        <fullName evidence="2">Uncharacterized protein</fullName>
    </submittedName>
</protein>
<dbReference type="OrthoDB" id="649300at2759"/>
<feature type="compositionally biased region" description="Basic and acidic residues" evidence="1">
    <location>
        <begin position="49"/>
        <end position="58"/>
    </location>
</feature>
<feature type="compositionally biased region" description="Basic and acidic residues" evidence="1">
    <location>
        <begin position="74"/>
        <end position="92"/>
    </location>
</feature>
<feature type="compositionally biased region" description="Basic and acidic residues" evidence="1">
    <location>
        <begin position="27"/>
        <end position="40"/>
    </location>
</feature>
<evidence type="ECO:0000313" key="2">
    <source>
        <dbReference type="EMBL" id="RCV24424.1"/>
    </source>
</evidence>
<evidence type="ECO:0000256" key="1">
    <source>
        <dbReference type="SAM" id="MobiDB-lite"/>
    </source>
</evidence>
<gene>
    <name evidence="2" type="ORF">SETIT_5G082800v2</name>
</gene>
<sequence length="234" mass="25774">MTFDAAACYNREEGDIDFGSKHGGAPKAERGHGGRARTETAADAQQELDISRGRFGEGREEEGDDRLVPHVKRERGNHPDETSRLQLPDGRHPTEGVIVSSSGGGGSLASAALPPAPRPPFFPAQILLTPYMNGGSVDFQSRLLLLPISPPPPSNLDSQLLWHRRVASAALEPDGWQREEGIFFANWKMEVKLLQVYNSLLIQDTSNMTDEEKASRAKTLQWMQKKIMSTDEEA</sequence>
<dbReference type="AlphaFoldDB" id="A0A368R2W0"/>
<accession>A0A368R2W0</accession>
<proteinExistence type="predicted"/>